<dbReference type="GO" id="GO:0005886">
    <property type="term" value="C:plasma membrane"/>
    <property type="evidence" value="ECO:0007669"/>
    <property type="project" value="TreeGrafter"/>
</dbReference>
<dbReference type="SUPFAM" id="SSF56112">
    <property type="entry name" value="Protein kinase-like (PK-like)"/>
    <property type="match status" value="1"/>
</dbReference>
<dbReference type="OrthoDB" id="346907at2759"/>
<dbReference type="PROSITE" id="PS00109">
    <property type="entry name" value="PROTEIN_KINASE_TYR"/>
    <property type="match status" value="1"/>
</dbReference>
<dbReference type="PANTHER" id="PTHR24416">
    <property type="entry name" value="TYROSINE-PROTEIN KINASE RECEPTOR"/>
    <property type="match status" value="1"/>
</dbReference>
<dbReference type="GO" id="GO:0004714">
    <property type="term" value="F:transmembrane receptor protein tyrosine kinase activity"/>
    <property type="evidence" value="ECO:0007669"/>
    <property type="project" value="TreeGrafter"/>
</dbReference>
<dbReference type="AlphaFoldDB" id="A0A0B1RZZ0"/>
<dbReference type="PROSITE" id="PS50011">
    <property type="entry name" value="PROTEIN_KINASE_DOM"/>
    <property type="match status" value="1"/>
</dbReference>
<dbReference type="InterPro" id="IPR050122">
    <property type="entry name" value="RTK"/>
</dbReference>
<dbReference type="InterPro" id="IPR001245">
    <property type="entry name" value="Ser-Thr/Tyr_kinase_cat_dom"/>
</dbReference>
<dbReference type="Pfam" id="PF07714">
    <property type="entry name" value="PK_Tyr_Ser-Thr"/>
    <property type="match status" value="1"/>
</dbReference>
<organism evidence="2 3">
    <name type="scientific">Oesophagostomum dentatum</name>
    <name type="common">Nodular worm</name>
    <dbReference type="NCBI Taxonomy" id="61180"/>
    <lineage>
        <taxon>Eukaryota</taxon>
        <taxon>Metazoa</taxon>
        <taxon>Ecdysozoa</taxon>
        <taxon>Nematoda</taxon>
        <taxon>Chromadorea</taxon>
        <taxon>Rhabditida</taxon>
        <taxon>Rhabditina</taxon>
        <taxon>Rhabditomorpha</taxon>
        <taxon>Strongyloidea</taxon>
        <taxon>Strongylidae</taxon>
        <taxon>Oesophagostomum</taxon>
    </lineage>
</organism>
<dbReference type="PANTHER" id="PTHR24416:SF611">
    <property type="entry name" value="TYROSINE-PROTEIN KINASE TRANSMEMBRANE RECEPTOR ROR"/>
    <property type="match status" value="1"/>
</dbReference>
<reference evidence="2 3" key="1">
    <citation type="submission" date="2014-03" db="EMBL/GenBank/DDBJ databases">
        <title>Draft genome of the hookworm Oesophagostomum dentatum.</title>
        <authorList>
            <person name="Mitreva M."/>
        </authorList>
    </citation>
    <scope>NUCLEOTIDE SEQUENCE [LARGE SCALE GENOMIC DNA]</scope>
    <source>
        <strain evidence="2 3">OD-Hann</strain>
    </source>
</reference>
<feature type="non-terminal residue" evidence="2">
    <location>
        <position position="1"/>
    </location>
</feature>
<dbReference type="InterPro" id="IPR008266">
    <property type="entry name" value="Tyr_kinase_AS"/>
</dbReference>
<protein>
    <recommendedName>
        <fullName evidence="1">Protein kinase domain-containing protein</fullName>
    </recommendedName>
</protein>
<dbReference type="GO" id="GO:0043235">
    <property type="term" value="C:receptor complex"/>
    <property type="evidence" value="ECO:0007669"/>
    <property type="project" value="TreeGrafter"/>
</dbReference>
<dbReference type="GO" id="GO:0005524">
    <property type="term" value="F:ATP binding"/>
    <property type="evidence" value="ECO:0007669"/>
    <property type="project" value="InterPro"/>
</dbReference>
<dbReference type="GO" id="GO:0007169">
    <property type="term" value="P:cell surface receptor protein tyrosine kinase signaling pathway"/>
    <property type="evidence" value="ECO:0007669"/>
    <property type="project" value="TreeGrafter"/>
</dbReference>
<evidence type="ECO:0000313" key="3">
    <source>
        <dbReference type="Proteomes" id="UP000053660"/>
    </source>
</evidence>
<dbReference type="SMART" id="SM00219">
    <property type="entry name" value="TyrKc"/>
    <property type="match status" value="1"/>
</dbReference>
<dbReference type="InterPro" id="IPR020635">
    <property type="entry name" value="Tyr_kinase_cat_dom"/>
</dbReference>
<proteinExistence type="predicted"/>
<dbReference type="InterPro" id="IPR000719">
    <property type="entry name" value="Prot_kinase_dom"/>
</dbReference>
<evidence type="ECO:0000313" key="2">
    <source>
        <dbReference type="EMBL" id="KHJ77206.1"/>
    </source>
</evidence>
<dbReference type="EMBL" id="KN610992">
    <property type="protein sequence ID" value="KHJ77206.1"/>
    <property type="molecule type" value="Genomic_DNA"/>
</dbReference>
<evidence type="ECO:0000259" key="1">
    <source>
        <dbReference type="PROSITE" id="PS50011"/>
    </source>
</evidence>
<keyword evidence="3" id="KW-1185">Reference proteome</keyword>
<accession>A0A0B1RZZ0</accession>
<name>A0A0B1RZZ0_OESDE</name>
<dbReference type="Proteomes" id="UP000053660">
    <property type="component" value="Unassembled WGS sequence"/>
</dbReference>
<dbReference type="InterPro" id="IPR011009">
    <property type="entry name" value="Kinase-like_dom_sf"/>
</dbReference>
<gene>
    <name evidence="2" type="ORF">OESDEN_23174</name>
</gene>
<sequence>PRCRFLPLKVIHRDLAARNCLVNSSDTIKISDFGLSLLGKLHKEKQMIKVPVRLVYVWSCGVLMFEVFSNGETPYKDITALRDVRKMVIQGRRLQPPPEMPPQDASVMLLCFEAEPGPRKSFAQLRERYKPFCSTNVFSKFVDLFKSEKVTAQPKTRYQSLPGTANK</sequence>
<dbReference type="Gene3D" id="1.10.510.10">
    <property type="entry name" value="Transferase(Phosphotransferase) domain 1"/>
    <property type="match status" value="1"/>
</dbReference>
<feature type="domain" description="Protein kinase" evidence="1">
    <location>
        <begin position="1"/>
        <end position="133"/>
    </location>
</feature>